<dbReference type="OrthoDB" id="583431at2"/>
<evidence type="ECO:0000313" key="2">
    <source>
        <dbReference type="Proteomes" id="UP000292958"/>
    </source>
</evidence>
<comment type="caution">
    <text evidence="1">The sequence shown here is derived from an EMBL/GenBank/DDBJ whole genome shotgun (WGS) entry which is preliminary data.</text>
</comment>
<sequence length="240" mass="26569">MSLSASDQTLYQIVTEPDAVTIDDVLAKMKRIDAALDDNDGLKWFNHLYSMVTEEVDLRPPAGGWKDAIWLDRLDVVFAGLYFKAVRASLDKKDAPNAWDALMEARFRGGVDRIQFALAGMNAHINHDLALALIETSHQSGITPTAESPQYVDYQAVNQLLEAVMPRALDVLATGLLGQLAQDTGKIGRLLAFWNVCKARDLAWDYSNHLREIHGLQRALGLAAQDRITGVVGRAILVFR</sequence>
<dbReference type="AlphaFoldDB" id="A0A4Q7YY54"/>
<organism evidence="1 2">
    <name type="scientific">Edaphobacter modestus</name>
    <dbReference type="NCBI Taxonomy" id="388466"/>
    <lineage>
        <taxon>Bacteria</taxon>
        <taxon>Pseudomonadati</taxon>
        <taxon>Acidobacteriota</taxon>
        <taxon>Terriglobia</taxon>
        <taxon>Terriglobales</taxon>
        <taxon>Acidobacteriaceae</taxon>
        <taxon>Edaphobacter</taxon>
    </lineage>
</organism>
<dbReference type="Pfam" id="PF19458">
    <property type="entry name" value="DUF5995"/>
    <property type="match status" value="1"/>
</dbReference>
<name>A0A4Q7YY54_9BACT</name>
<accession>A0A4Q7YY54</accession>
<reference evidence="1 2" key="1">
    <citation type="submission" date="2019-02" db="EMBL/GenBank/DDBJ databases">
        <title>Genomic Encyclopedia of Archaeal and Bacterial Type Strains, Phase II (KMG-II): from individual species to whole genera.</title>
        <authorList>
            <person name="Goeker M."/>
        </authorList>
    </citation>
    <scope>NUCLEOTIDE SEQUENCE [LARGE SCALE GENOMIC DNA]</scope>
    <source>
        <strain evidence="1 2">DSM 18101</strain>
    </source>
</reference>
<gene>
    <name evidence="1" type="ORF">BDD14_3649</name>
</gene>
<dbReference type="InterPro" id="IPR046037">
    <property type="entry name" value="DUF5995"/>
</dbReference>
<dbReference type="Proteomes" id="UP000292958">
    <property type="component" value="Unassembled WGS sequence"/>
</dbReference>
<proteinExistence type="predicted"/>
<keyword evidence="2" id="KW-1185">Reference proteome</keyword>
<protein>
    <submittedName>
        <fullName evidence="1">Uncharacterized protein</fullName>
    </submittedName>
</protein>
<dbReference type="EMBL" id="SHKW01000001">
    <property type="protein sequence ID" value="RZU42103.1"/>
    <property type="molecule type" value="Genomic_DNA"/>
</dbReference>
<evidence type="ECO:0000313" key="1">
    <source>
        <dbReference type="EMBL" id="RZU42103.1"/>
    </source>
</evidence>
<dbReference type="RefSeq" id="WP_130419903.1">
    <property type="nucleotide sequence ID" value="NZ_SHKW01000001.1"/>
</dbReference>